<keyword evidence="10" id="KW-0677">Repeat</keyword>
<keyword evidence="16 23" id="KW-1133">Transmembrane helix</keyword>
<dbReference type="SUPFAM" id="SSF55008">
    <property type="entry name" value="HMA, heavy metal-associated domain"/>
    <property type="match status" value="2"/>
</dbReference>
<dbReference type="InterPro" id="IPR017969">
    <property type="entry name" value="Heavy-metal-associated_CS"/>
</dbReference>
<feature type="domain" description="HMA" evidence="24">
    <location>
        <begin position="95"/>
        <end position="158"/>
    </location>
</feature>
<keyword evidence="5" id="KW-0813">Transport</keyword>
<keyword evidence="15" id="KW-1278">Translocase</keyword>
<dbReference type="PRINTS" id="PR00119">
    <property type="entry name" value="CATATPASE"/>
</dbReference>
<dbReference type="InterPro" id="IPR036412">
    <property type="entry name" value="HAD-like_sf"/>
</dbReference>
<comment type="subcellular location">
    <subcellularLocation>
        <location evidence="1">Cell membrane</location>
        <topology evidence="1">Multi-pass membrane protein</topology>
    </subcellularLocation>
</comment>
<evidence type="ECO:0000256" key="17">
    <source>
        <dbReference type="ARBA" id="ARBA00023008"/>
    </source>
</evidence>
<organism evidence="25 26">
    <name type="scientific">Conservatibacter flavescens</name>
    <dbReference type="NCBI Taxonomy" id="28161"/>
    <lineage>
        <taxon>Bacteria</taxon>
        <taxon>Pseudomonadati</taxon>
        <taxon>Pseudomonadota</taxon>
        <taxon>Gammaproteobacteria</taxon>
        <taxon>Pasteurellales</taxon>
        <taxon>Pasteurellaceae</taxon>
        <taxon>Conservatibacter</taxon>
    </lineage>
</organism>
<feature type="transmembrane region" description="Helical" evidence="23">
    <location>
        <begin position="280"/>
        <end position="298"/>
    </location>
</feature>
<evidence type="ECO:0000256" key="10">
    <source>
        <dbReference type="ARBA" id="ARBA00022737"/>
    </source>
</evidence>
<dbReference type="PROSITE" id="PS01047">
    <property type="entry name" value="HMA_1"/>
    <property type="match status" value="2"/>
</dbReference>
<dbReference type="InterPro" id="IPR023299">
    <property type="entry name" value="ATPase_P-typ_cyto_dom_N"/>
</dbReference>
<sequence>MTTIHLALSGLSCGHCVKSVQKILNNIEGVEHAEVTLTQATVQGDVDPEILIAAIKAEEFGAELQENQSPKAKLLSEQSHEIVEPDPVIVEHSADQVSLLLTGLNCAACVLKVQKALQAVPNVQAARVNLAEQTALVFGNPLPQALVAAVEQAGYGAEVIEDEQLRREKQQVQVQAEIQQRKRQAGVALIVGFGLMFWGLLSGEMFVTEDNRAFWLIAGIVTFITMIYAGGHFYQRAWKSLLNKNFTMDSLVALGTGVAWLYSFTIVLQPNWFPEGLRHLYFEASTMIIGLINLGKMLEAKAKQRSSKALERLLDLTPTMARVIESDGERELPLQQVIQGMKLRLQTGDRVSVDGQITQGSVWVDESMLTGEPLAVQKHLGESVSAGTLVTDGTAIIVAQEVGRNTRLANIIKLVRQAQSSKPQIGQLADKVASVFVPVVIMIALISAIIWYFVNPAYTLVTFTTVLIIACPCALGLATPMSIIAGIGRAAELGILVRDADALQKAANVDTIVFDKTGTLTKGEPKVTALFPFNGYAETEVTKIAASLEQHANHPLAKAILDCAAEKQIPLQDVTAFHTLKGLGVKAKLSDQSVLLGNITLLQQEQIDTQFAQEIAHAEQAKGATVVYLAIEQQLAALFVIRDPLREDSSTALQRLHQQGYQVIMLTGDQEKTAQAVAKEVNIDRVIAGALPEGKAQAIQRLQQQGHNVLMVGDGINDAPALAQANVGTAMGGGTDIAIETAELTLMRHSIHSVVDALALSKGTLKNMKQNLFGAFVYNSLGIPIAAGVLYPFWGILLNPMFAGVAMALSSITVATNANRLLRFKP</sequence>
<evidence type="ECO:0000256" key="8">
    <source>
        <dbReference type="ARBA" id="ARBA00022692"/>
    </source>
</evidence>
<reference evidence="25 26" key="1">
    <citation type="submission" date="2017-11" db="EMBL/GenBank/DDBJ databases">
        <title>Reclassification of Bisgaard taxon 7 as Conservatibacter flavescens gen. nov., sp. nov.</title>
        <authorList>
            <person name="Christensen H."/>
        </authorList>
    </citation>
    <scope>NUCLEOTIDE SEQUENCE [LARGE SCALE GENOMIC DNA]</scope>
    <source>
        <strain evidence="25 26">7_4</strain>
    </source>
</reference>
<feature type="domain" description="HMA" evidence="24">
    <location>
        <begin position="2"/>
        <end position="63"/>
    </location>
</feature>
<dbReference type="GO" id="GO:0005886">
    <property type="term" value="C:plasma membrane"/>
    <property type="evidence" value="ECO:0007669"/>
    <property type="project" value="UniProtKB-SubCell"/>
</dbReference>
<evidence type="ECO:0000256" key="14">
    <source>
        <dbReference type="ARBA" id="ARBA00022842"/>
    </source>
</evidence>
<dbReference type="InterPro" id="IPR006121">
    <property type="entry name" value="HMA_dom"/>
</dbReference>
<evidence type="ECO:0000313" key="26">
    <source>
        <dbReference type="Proteomes" id="UP000229329"/>
    </source>
</evidence>
<evidence type="ECO:0000256" key="15">
    <source>
        <dbReference type="ARBA" id="ARBA00022967"/>
    </source>
</evidence>
<feature type="transmembrane region" description="Helical" evidence="23">
    <location>
        <begin position="213"/>
        <end position="234"/>
    </location>
</feature>
<accession>A0A2M8S648</accession>
<evidence type="ECO:0000256" key="19">
    <source>
        <dbReference type="ARBA" id="ARBA00023136"/>
    </source>
</evidence>
<dbReference type="Gene3D" id="3.40.50.1000">
    <property type="entry name" value="HAD superfamily/HAD-like"/>
    <property type="match status" value="1"/>
</dbReference>
<evidence type="ECO:0000256" key="23">
    <source>
        <dbReference type="RuleBase" id="RU362081"/>
    </source>
</evidence>
<dbReference type="InterPro" id="IPR023214">
    <property type="entry name" value="HAD_sf"/>
</dbReference>
<proteinExistence type="inferred from homology"/>
<evidence type="ECO:0000256" key="18">
    <source>
        <dbReference type="ARBA" id="ARBA00023065"/>
    </source>
</evidence>
<dbReference type="PROSITE" id="PS01229">
    <property type="entry name" value="COF_2"/>
    <property type="match status" value="1"/>
</dbReference>
<evidence type="ECO:0000256" key="5">
    <source>
        <dbReference type="ARBA" id="ARBA00022448"/>
    </source>
</evidence>
<dbReference type="PANTHER" id="PTHR43520:SF6">
    <property type="entry name" value="COPPER-EXPORTING P-TYPE ATPASE"/>
    <property type="match status" value="1"/>
</dbReference>
<dbReference type="GO" id="GO:0016887">
    <property type="term" value="F:ATP hydrolysis activity"/>
    <property type="evidence" value="ECO:0007669"/>
    <property type="project" value="InterPro"/>
</dbReference>
<dbReference type="InterPro" id="IPR008250">
    <property type="entry name" value="ATPase_P-typ_transduc_dom_A_sf"/>
</dbReference>
<dbReference type="SUPFAM" id="SSF56784">
    <property type="entry name" value="HAD-like"/>
    <property type="match status" value="1"/>
</dbReference>
<evidence type="ECO:0000256" key="20">
    <source>
        <dbReference type="ARBA" id="ARBA00029719"/>
    </source>
</evidence>
<dbReference type="Gene3D" id="2.70.150.10">
    <property type="entry name" value="Calcium-transporting ATPase, cytoplasmic transduction domain A"/>
    <property type="match status" value="1"/>
</dbReference>
<evidence type="ECO:0000256" key="22">
    <source>
        <dbReference type="ARBA" id="ARBA00049289"/>
    </source>
</evidence>
<dbReference type="PROSITE" id="PS00154">
    <property type="entry name" value="ATPASE_E1_E2"/>
    <property type="match status" value="1"/>
</dbReference>
<dbReference type="EMBL" id="PHHA01000002">
    <property type="protein sequence ID" value="PJG86619.1"/>
    <property type="molecule type" value="Genomic_DNA"/>
</dbReference>
<keyword evidence="12" id="KW-0187">Copper transport</keyword>
<dbReference type="RefSeq" id="WP_100287894.1">
    <property type="nucleotide sequence ID" value="NZ_PHHA01000002.1"/>
</dbReference>
<dbReference type="PROSITE" id="PS50846">
    <property type="entry name" value="HMA_2"/>
    <property type="match status" value="2"/>
</dbReference>
<dbReference type="CDD" id="cd02094">
    <property type="entry name" value="P-type_ATPase_Cu-like"/>
    <property type="match status" value="1"/>
</dbReference>
<dbReference type="GO" id="GO:0005524">
    <property type="term" value="F:ATP binding"/>
    <property type="evidence" value="ECO:0007669"/>
    <property type="project" value="UniProtKB-UniRule"/>
</dbReference>
<evidence type="ECO:0000256" key="13">
    <source>
        <dbReference type="ARBA" id="ARBA00022840"/>
    </source>
</evidence>
<protein>
    <recommendedName>
        <fullName evidence="4">Copper-exporting P-type ATPase</fullName>
        <ecNumber evidence="3">7.2.2.8</ecNumber>
    </recommendedName>
    <alternativeName>
        <fullName evidence="20">Copper-exporting P-type ATPase A</fullName>
    </alternativeName>
    <alternativeName>
        <fullName evidence="21">Cu(+)-exporting ATPase</fullName>
    </alternativeName>
</protein>
<dbReference type="CDD" id="cd00371">
    <property type="entry name" value="HMA"/>
    <property type="match status" value="2"/>
</dbReference>
<dbReference type="EC" id="7.2.2.8" evidence="3"/>
<name>A0A2M8S648_9PAST</name>
<dbReference type="GO" id="GO:0055070">
    <property type="term" value="P:copper ion homeostasis"/>
    <property type="evidence" value="ECO:0007669"/>
    <property type="project" value="TreeGrafter"/>
</dbReference>
<feature type="transmembrane region" description="Helical" evidence="23">
    <location>
        <begin position="772"/>
        <end position="794"/>
    </location>
</feature>
<dbReference type="GO" id="GO:0043682">
    <property type="term" value="F:P-type divalent copper transporter activity"/>
    <property type="evidence" value="ECO:0007669"/>
    <property type="project" value="TreeGrafter"/>
</dbReference>
<dbReference type="OrthoDB" id="9814270at2"/>
<evidence type="ECO:0000256" key="6">
    <source>
        <dbReference type="ARBA" id="ARBA00022475"/>
    </source>
</evidence>
<dbReference type="GO" id="GO:0140581">
    <property type="term" value="F:P-type monovalent copper transporter activity"/>
    <property type="evidence" value="ECO:0007669"/>
    <property type="project" value="UniProtKB-EC"/>
</dbReference>
<dbReference type="Pfam" id="PF00122">
    <property type="entry name" value="E1-E2_ATPase"/>
    <property type="match status" value="1"/>
</dbReference>
<dbReference type="InterPro" id="IPR018303">
    <property type="entry name" value="ATPase_P-typ_P_site"/>
</dbReference>
<evidence type="ECO:0000259" key="24">
    <source>
        <dbReference type="PROSITE" id="PS50846"/>
    </source>
</evidence>
<comment type="similarity">
    <text evidence="2 23">Belongs to the cation transport ATPase (P-type) (TC 3.A.3) family. Type IB subfamily.</text>
</comment>
<feature type="transmembrane region" description="Helical" evidence="23">
    <location>
        <begin position="800"/>
        <end position="822"/>
    </location>
</feature>
<evidence type="ECO:0000256" key="1">
    <source>
        <dbReference type="ARBA" id="ARBA00004651"/>
    </source>
</evidence>
<evidence type="ECO:0000256" key="7">
    <source>
        <dbReference type="ARBA" id="ARBA00022553"/>
    </source>
</evidence>
<keyword evidence="7" id="KW-0597">Phosphoprotein</keyword>
<keyword evidence="19 23" id="KW-0472">Membrane</keyword>
<dbReference type="InterPro" id="IPR044492">
    <property type="entry name" value="P_typ_ATPase_HD_dom"/>
</dbReference>
<dbReference type="InterPro" id="IPR023298">
    <property type="entry name" value="ATPase_P-typ_TM_dom_sf"/>
</dbReference>
<keyword evidence="18" id="KW-0406">Ion transport</keyword>
<dbReference type="SUPFAM" id="SSF81653">
    <property type="entry name" value="Calcium ATPase, transduction domain A"/>
    <property type="match status" value="1"/>
</dbReference>
<dbReference type="InterPro" id="IPR036163">
    <property type="entry name" value="HMA_dom_sf"/>
</dbReference>
<comment type="catalytic activity">
    <reaction evidence="22">
        <text>Cu(+)(in) + ATP + H2O = Cu(+)(out) + ADP + phosphate + H(+)</text>
        <dbReference type="Rhea" id="RHEA:25792"/>
        <dbReference type="ChEBI" id="CHEBI:15377"/>
        <dbReference type="ChEBI" id="CHEBI:15378"/>
        <dbReference type="ChEBI" id="CHEBI:30616"/>
        <dbReference type="ChEBI" id="CHEBI:43474"/>
        <dbReference type="ChEBI" id="CHEBI:49552"/>
        <dbReference type="ChEBI" id="CHEBI:456216"/>
        <dbReference type="EC" id="7.2.2.8"/>
    </reaction>
</comment>
<evidence type="ECO:0000256" key="12">
    <source>
        <dbReference type="ARBA" id="ARBA00022796"/>
    </source>
</evidence>
<dbReference type="InterPro" id="IPR059000">
    <property type="entry name" value="ATPase_P-type_domA"/>
</dbReference>
<comment type="caution">
    <text evidence="25">The sequence shown here is derived from an EMBL/GenBank/DDBJ whole genome shotgun (WGS) entry which is preliminary data.</text>
</comment>
<keyword evidence="6 23" id="KW-1003">Cell membrane</keyword>
<dbReference type="GO" id="GO:0005507">
    <property type="term" value="F:copper ion binding"/>
    <property type="evidence" value="ECO:0007669"/>
    <property type="project" value="TreeGrafter"/>
</dbReference>
<evidence type="ECO:0000256" key="4">
    <source>
        <dbReference type="ARBA" id="ARBA00015102"/>
    </source>
</evidence>
<evidence type="ECO:0000256" key="16">
    <source>
        <dbReference type="ARBA" id="ARBA00022989"/>
    </source>
</evidence>
<evidence type="ECO:0000256" key="3">
    <source>
        <dbReference type="ARBA" id="ARBA00012517"/>
    </source>
</evidence>
<dbReference type="NCBIfam" id="TIGR01511">
    <property type="entry name" value="ATPase-IB1_Cu"/>
    <property type="match status" value="1"/>
</dbReference>
<evidence type="ECO:0000256" key="21">
    <source>
        <dbReference type="ARBA" id="ARBA00033239"/>
    </source>
</evidence>
<dbReference type="PANTHER" id="PTHR43520">
    <property type="entry name" value="ATP7, ISOFORM B"/>
    <property type="match status" value="1"/>
</dbReference>
<dbReference type="Proteomes" id="UP000229329">
    <property type="component" value="Unassembled WGS sequence"/>
</dbReference>
<feature type="transmembrane region" description="Helical" evidence="23">
    <location>
        <begin position="185"/>
        <end position="201"/>
    </location>
</feature>
<dbReference type="FunFam" id="2.70.150.10:FF:000020">
    <property type="entry name" value="Copper-exporting P-type ATPase A"/>
    <property type="match status" value="1"/>
</dbReference>
<dbReference type="SFLD" id="SFLDG00002">
    <property type="entry name" value="C1.7:_P-type_atpase_like"/>
    <property type="match status" value="1"/>
</dbReference>
<keyword evidence="13 23" id="KW-0067">ATP-binding</keyword>
<evidence type="ECO:0000256" key="2">
    <source>
        <dbReference type="ARBA" id="ARBA00006024"/>
    </source>
</evidence>
<dbReference type="AlphaFoldDB" id="A0A2M8S648"/>
<keyword evidence="14" id="KW-0460">Magnesium</keyword>
<feature type="transmembrane region" description="Helical" evidence="23">
    <location>
        <begin position="460"/>
        <end position="479"/>
    </location>
</feature>
<dbReference type="InterPro" id="IPR001757">
    <property type="entry name" value="P_typ_ATPase"/>
</dbReference>
<dbReference type="NCBIfam" id="TIGR01525">
    <property type="entry name" value="ATPase-IB_hvy"/>
    <property type="match status" value="1"/>
</dbReference>
<dbReference type="InterPro" id="IPR027256">
    <property type="entry name" value="P-typ_ATPase_IB"/>
</dbReference>
<dbReference type="PRINTS" id="PR00943">
    <property type="entry name" value="CUATPASE"/>
</dbReference>
<feature type="transmembrane region" description="Helical" evidence="23">
    <location>
        <begin position="246"/>
        <end position="268"/>
    </location>
</feature>
<gene>
    <name evidence="25" type="ORF">CVP05_01380</name>
</gene>
<keyword evidence="8 23" id="KW-0812">Transmembrane</keyword>
<dbReference type="SFLD" id="SFLDS00003">
    <property type="entry name" value="Haloacid_Dehalogenase"/>
    <property type="match status" value="1"/>
</dbReference>
<evidence type="ECO:0000256" key="9">
    <source>
        <dbReference type="ARBA" id="ARBA00022723"/>
    </source>
</evidence>
<dbReference type="SUPFAM" id="SSF81665">
    <property type="entry name" value="Calcium ATPase, transmembrane domain M"/>
    <property type="match status" value="1"/>
</dbReference>
<dbReference type="Pfam" id="PF00403">
    <property type="entry name" value="HMA"/>
    <property type="match status" value="2"/>
</dbReference>
<dbReference type="Pfam" id="PF00702">
    <property type="entry name" value="Hydrolase"/>
    <property type="match status" value="1"/>
</dbReference>
<dbReference type="Gene3D" id="3.30.70.100">
    <property type="match status" value="2"/>
</dbReference>
<feature type="transmembrane region" description="Helical" evidence="23">
    <location>
        <begin position="432"/>
        <end position="454"/>
    </location>
</feature>
<keyword evidence="9 23" id="KW-0479">Metal-binding</keyword>
<evidence type="ECO:0000256" key="11">
    <source>
        <dbReference type="ARBA" id="ARBA00022741"/>
    </source>
</evidence>
<dbReference type="Gene3D" id="3.40.1110.10">
    <property type="entry name" value="Calcium-transporting ATPase, cytoplasmic domain N"/>
    <property type="match status" value="1"/>
</dbReference>
<keyword evidence="11 23" id="KW-0547">Nucleotide-binding</keyword>
<evidence type="ECO:0000313" key="25">
    <source>
        <dbReference type="EMBL" id="PJG86619.1"/>
    </source>
</evidence>
<dbReference type="GO" id="GO:0060003">
    <property type="term" value="P:copper ion export"/>
    <property type="evidence" value="ECO:0007669"/>
    <property type="project" value="UniProtKB-ARBA"/>
</dbReference>
<keyword evidence="17" id="KW-0186">Copper</keyword>
<dbReference type="SFLD" id="SFLDF00027">
    <property type="entry name" value="p-type_atpase"/>
    <property type="match status" value="1"/>
</dbReference>
<dbReference type="NCBIfam" id="TIGR01494">
    <property type="entry name" value="ATPase_P-type"/>
    <property type="match status" value="1"/>
</dbReference>
<keyword evidence="26" id="KW-1185">Reference proteome</keyword>